<dbReference type="InterPro" id="IPR001841">
    <property type="entry name" value="Znf_RING"/>
</dbReference>
<proteinExistence type="predicted"/>
<gene>
    <name evidence="4" type="ORF">K431DRAFT_317046</name>
</gene>
<dbReference type="Pfam" id="PF13639">
    <property type="entry name" value="zf-RING_2"/>
    <property type="match status" value="1"/>
</dbReference>
<name>A0A9P4URZ1_9PEZI</name>
<feature type="region of interest" description="Disordered" evidence="2">
    <location>
        <begin position="1"/>
        <end position="24"/>
    </location>
</feature>
<evidence type="ECO:0000256" key="1">
    <source>
        <dbReference type="PROSITE-ProRule" id="PRU00175"/>
    </source>
</evidence>
<dbReference type="PROSITE" id="PS50089">
    <property type="entry name" value="ZF_RING_2"/>
    <property type="match status" value="1"/>
</dbReference>
<keyword evidence="1" id="KW-0862">Zinc</keyword>
<evidence type="ECO:0000313" key="4">
    <source>
        <dbReference type="EMBL" id="KAF2726177.1"/>
    </source>
</evidence>
<sequence length="193" mass="21931">MSQYEVEHNIPIASKPEEPRRRPDLSTFFSQLEQVDTSGDHQPNNVHSLPMPRDISALFRNLADAYNILLSQSGDGDDFLSGLRDSLLEGAEQPPKQLEGVSDEFIADLDRVPKKSLTKDMSCPICATPYLDDPHPLVVRLPCHKDHVFDLECIQPWLKLQPTCPLDRKRLVKEKQAPPPLDEEEEDFDDQYG</sequence>
<evidence type="ECO:0000256" key="2">
    <source>
        <dbReference type="SAM" id="MobiDB-lite"/>
    </source>
</evidence>
<dbReference type="EMBL" id="MU003765">
    <property type="protein sequence ID" value="KAF2726177.1"/>
    <property type="molecule type" value="Genomic_DNA"/>
</dbReference>
<dbReference type="Gene3D" id="3.30.40.10">
    <property type="entry name" value="Zinc/RING finger domain, C3HC4 (zinc finger)"/>
    <property type="match status" value="1"/>
</dbReference>
<evidence type="ECO:0000259" key="3">
    <source>
        <dbReference type="PROSITE" id="PS50089"/>
    </source>
</evidence>
<evidence type="ECO:0000313" key="5">
    <source>
        <dbReference type="Proteomes" id="UP000799441"/>
    </source>
</evidence>
<accession>A0A9P4URZ1</accession>
<feature type="compositionally biased region" description="Acidic residues" evidence="2">
    <location>
        <begin position="181"/>
        <end position="193"/>
    </location>
</feature>
<keyword evidence="5" id="KW-1185">Reference proteome</keyword>
<dbReference type="GO" id="GO:0008270">
    <property type="term" value="F:zinc ion binding"/>
    <property type="evidence" value="ECO:0007669"/>
    <property type="project" value="UniProtKB-KW"/>
</dbReference>
<dbReference type="Proteomes" id="UP000799441">
    <property type="component" value="Unassembled WGS sequence"/>
</dbReference>
<organism evidence="4 5">
    <name type="scientific">Polychaeton citri CBS 116435</name>
    <dbReference type="NCBI Taxonomy" id="1314669"/>
    <lineage>
        <taxon>Eukaryota</taxon>
        <taxon>Fungi</taxon>
        <taxon>Dikarya</taxon>
        <taxon>Ascomycota</taxon>
        <taxon>Pezizomycotina</taxon>
        <taxon>Dothideomycetes</taxon>
        <taxon>Dothideomycetidae</taxon>
        <taxon>Capnodiales</taxon>
        <taxon>Capnodiaceae</taxon>
        <taxon>Polychaeton</taxon>
    </lineage>
</organism>
<keyword evidence="1" id="KW-0479">Metal-binding</keyword>
<dbReference type="AlphaFoldDB" id="A0A9P4URZ1"/>
<dbReference type="OrthoDB" id="8062037at2759"/>
<protein>
    <recommendedName>
        <fullName evidence="3">RING-type domain-containing protein</fullName>
    </recommendedName>
</protein>
<dbReference type="SUPFAM" id="SSF57850">
    <property type="entry name" value="RING/U-box"/>
    <property type="match status" value="1"/>
</dbReference>
<feature type="region of interest" description="Disordered" evidence="2">
    <location>
        <begin position="171"/>
        <end position="193"/>
    </location>
</feature>
<feature type="domain" description="RING-type" evidence="3">
    <location>
        <begin position="123"/>
        <end position="168"/>
    </location>
</feature>
<comment type="caution">
    <text evidence="4">The sequence shown here is derived from an EMBL/GenBank/DDBJ whole genome shotgun (WGS) entry which is preliminary data.</text>
</comment>
<keyword evidence="1" id="KW-0863">Zinc-finger</keyword>
<dbReference type="InterPro" id="IPR013083">
    <property type="entry name" value="Znf_RING/FYVE/PHD"/>
</dbReference>
<reference evidence="4" key="1">
    <citation type="journal article" date="2020" name="Stud. Mycol.">
        <title>101 Dothideomycetes genomes: a test case for predicting lifestyles and emergence of pathogens.</title>
        <authorList>
            <person name="Haridas S."/>
            <person name="Albert R."/>
            <person name="Binder M."/>
            <person name="Bloem J."/>
            <person name="Labutti K."/>
            <person name="Salamov A."/>
            <person name="Andreopoulos B."/>
            <person name="Baker S."/>
            <person name="Barry K."/>
            <person name="Bills G."/>
            <person name="Bluhm B."/>
            <person name="Cannon C."/>
            <person name="Castanera R."/>
            <person name="Culley D."/>
            <person name="Daum C."/>
            <person name="Ezra D."/>
            <person name="Gonzalez J."/>
            <person name="Henrissat B."/>
            <person name="Kuo A."/>
            <person name="Liang C."/>
            <person name="Lipzen A."/>
            <person name="Lutzoni F."/>
            <person name="Magnuson J."/>
            <person name="Mondo S."/>
            <person name="Nolan M."/>
            <person name="Ohm R."/>
            <person name="Pangilinan J."/>
            <person name="Park H.-J."/>
            <person name="Ramirez L."/>
            <person name="Alfaro M."/>
            <person name="Sun H."/>
            <person name="Tritt A."/>
            <person name="Yoshinaga Y."/>
            <person name="Zwiers L.-H."/>
            <person name="Turgeon B."/>
            <person name="Goodwin S."/>
            <person name="Spatafora J."/>
            <person name="Crous P."/>
            <person name="Grigoriev I."/>
        </authorList>
    </citation>
    <scope>NUCLEOTIDE SEQUENCE</scope>
    <source>
        <strain evidence="4">CBS 116435</strain>
    </source>
</reference>
<feature type="compositionally biased region" description="Basic and acidic residues" evidence="2">
    <location>
        <begin position="15"/>
        <end position="24"/>
    </location>
</feature>